<organism evidence="3 4">
    <name type="scientific">Apiospora kogelbergensis</name>
    <dbReference type="NCBI Taxonomy" id="1337665"/>
    <lineage>
        <taxon>Eukaryota</taxon>
        <taxon>Fungi</taxon>
        <taxon>Dikarya</taxon>
        <taxon>Ascomycota</taxon>
        <taxon>Pezizomycotina</taxon>
        <taxon>Sordariomycetes</taxon>
        <taxon>Xylariomycetidae</taxon>
        <taxon>Amphisphaeriales</taxon>
        <taxon>Apiosporaceae</taxon>
        <taxon>Apiospora</taxon>
    </lineage>
</organism>
<dbReference type="InterPro" id="IPR036673">
    <property type="entry name" value="Cyanovirin-N_sf"/>
</dbReference>
<name>A0AAW0R5R7_9PEZI</name>
<evidence type="ECO:0000313" key="4">
    <source>
        <dbReference type="Proteomes" id="UP001392437"/>
    </source>
</evidence>
<gene>
    <name evidence="3" type="ORF">PG999_001521</name>
</gene>
<dbReference type="Gene3D" id="2.30.60.10">
    <property type="entry name" value="Cyanovirin-N"/>
    <property type="match status" value="1"/>
</dbReference>
<evidence type="ECO:0000313" key="3">
    <source>
        <dbReference type="EMBL" id="KAK8129141.1"/>
    </source>
</evidence>
<accession>A0AAW0R5R7</accession>
<feature type="chain" id="PRO_5043497380" description="Cyanovirin-N domain-containing protein" evidence="1">
    <location>
        <begin position="20"/>
        <end position="133"/>
    </location>
</feature>
<protein>
    <recommendedName>
        <fullName evidence="2">Cyanovirin-N domain-containing protein</fullName>
    </recommendedName>
</protein>
<dbReference type="EMBL" id="JAQQWP010000002">
    <property type="protein sequence ID" value="KAK8129141.1"/>
    <property type="molecule type" value="Genomic_DNA"/>
</dbReference>
<dbReference type="Proteomes" id="UP001392437">
    <property type="component" value="Unassembled WGS sequence"/>
</dbReference>
<sequence>MMMFTYILALLVGFTFADGSLMDTCSGWSLWHPQDQVWYLQGHCKDNGGNSICSRASLDACFAVDDNGALQPQQWGQGLVKCKDCSVDLFELTCDCKDKNGNYVTTSRGLDDAITNHNGYLSCYGLDGVNCPE</sequence>
<proteinExistence type="predicted"/>
<dbReference type="InterPro" id="IPR011058">
    <property type="entry name" value="Cyanovirin-N"/>
</dbReference>
<keyword evidence="4" id="KW-1185">Reference proteome</keyword>
<feature type="domain" description="Cyanovirin-N" evidence="2">
    <location>
        <begin position="23"/>
        <end position="121"/>
    </location>
</feature>
<feature type="signal peptide" evidence="1">
    <location>
        <begin position="1"/>
        <end position="19"/>
    </location>
</feature>
<evidence type="ECO:0000256" key="1">
    <source>
        <dbReference type="SAM" id="SignalP"/>
    </source>
</evidence>
<dbReference type="AlphaFoldDB" id="A0AAW0R5R7"/>
<dbReference type="SUPFAM" id="SSF51322">
    <property type="entry name" value="Cyanovirin-N"/>
    <property type="match status" value="1"/>
</dbReference>
<keyword evidence="1" id="KW-0732">Signal</keyword>
<comment type="caution">
    <text evidence="3">The sequence shown here is derived from an EMBL/GenBank/DDBJ whole genome shotgun (WGS) entry which is preliminary data.</text>
</comment>
<dbReference type="Pfam" id="PF08881">
    <property type="entry name" value="CVNH"/>
    <property type="match status" value="1"/>
</dbReference>
<evidence type="ECO:0000259" key="2">
    <source>
        <dbReference type="Pfam" id="PF08881"/>
    </source>
</evidence>
<reference evidence="3 4" key="1">
    <citation type="submission" date="2023-01" db="EMBL/GenBank/DDBJ databases">
        <title>Analysis of 21 Apiospora genomes using comparative genomics revels a genus with tremendous synthesis potential of carbohydrate active enzymes and secondary metabolites.</title>
        <authorList>
            <person name="Sorensen T."/>
        </authorList>
    </citation>
    <scope>NUCLEOTIDE SEQUENCE [LARGE SCALE GENOMIC DNA]</scope>
    <source>
        <strain evidence="3 4">CBS 117206</strain>
    </source>
</reference>